<evidence type="ECO:0000313" key="7">
    <source>
        <dbReference type="EMBL" id="PQJ73893.1"/>
    </source>
</evidence>
<dbReference type="RefSeq" id="WP_105045047.1">
    <property type="nucleotide sequence ID" value="NZ_CP150662.1"/>
</dbReference>
<evidence type="ECO:0000256" key="2">
    <source>
        <dbReference type="ARBA" id="ARBA00023136"/>
    </source>
</evidence>
<accession>A0A2S7W8H5</accession>
<dbReference type="InterPro" id="IPR050330">
    <property type="entry name" value="Bact_OuterMem_StrucFunc"/>
</dbReference>
<evidence type="ECO:0000256" key="5">
    <source>
        <dbReference type="SAM" id="SignalP"/>
    </source>
</evidence>
<dbReference type="InterPro" id="IPR036737">
    <property type="entry name" value="OmpA-like_sf"/>
</dbReference>
<evidence type="ECO:0000259" key="6">
    <source>
        <dbReference type="PROSITE" id="PS51123"/>
    </source>
</evidence>
<feature type="chain" id="PRO_5015572695" evidence="5">
    <location>
        <begin position="20"/>
        <end position="366"/>
    </location>
</feature>
<dbReference type="Gene3D" id="3.30.1330.60">
    <property type="entry name" value="OmpA-like domain"/>
    <property type="match status" value="1"/>
</dbReference>
<dbReference type="SUPFAM" id="SSF103088">
    <property type="entry name" value="OmpA-like"/>
    <property type="match status" value="1"/>
</dbReference>
<dbReference type="GO" id="GO:0009279">
    <property type="term" value="C:cell outer membrane"/>
    <property type="evidence" value="ECO:0007669"/>
    <property type="project" value="UniProtKB-SubCell"/>
</dbReference>
<dbReference type="PRINTS" id="PR01021">
    <property type="entry name" value="OMPADOMAIN"/>
</dbReference>
<feature type="domain" description="OmpA-like" evidence="6">
    <location>
        <begin position="245"/>
        <end position="366"/>
    </location>
</feature>
<feature type="signal peptide" evidence="5">
    <location>
        <begin position="1"/>
        <end position="19"/>
    </location>
</feature>
<dbReference type="PANTHER" id="PTHR30329">
    <property type="entry name" value="STATOR ELEMENT OF FLAGELLAR MOTOR COMPLEX"/>
    <property type="match status" value="1"/>
</dbReference>
<reference evidence="7 8" key="1">
    <citation type="submission" date="2016-12" db="EMBL/GenBank/DDBJ databases">
        <title>Trade-off between light-utilization and light-protection in marine flavobacteria.</title>
        <authorList>
            <person name="Kumagai Y."/>
            <person name="Yoshizawa S."/>
            <person name="Kogure K."/>
            <person name="Iwasaki W."/>
        </authorList>
    </citation>
    <scope>NUCLEOTIDE SEQUENCE [LARGE SCALE GENOMIC DNA]</scope>
    <source>
        <strain evidence="7 8">KCTC 22729</strain>
    </source>
</reference>
<comment type="caution">
    <text evidence="7">The sequence shown here is derived from an EMBL/GenBank/DDBJ whole genome shotgun (WGS) entry which is preliminary data.</text>
</comment>
<sequence length="366" mass="41083">MKKILFTTVFLCLGAVAFGQDLPENPEPGKCYVRCKTPDIWKTESVQVPVSPEYKKIITYPAEYKTITEQVLIKEAGEEIIVVPAVWGTQEVTYFEKEDGTKIEVKNAVFNQGFETVEVRGATATWQMSEKLPDCESDNPDDCRYWCYKPVPAEFKTMPVEKLVSDASIVKVPIPGVRKTYKRKVMVQKPTTTTVQTAPEYLTITKTVLVRDARTEEVTVPAIYQSVSKQILVKKGGLTTWKPVDCELIDNTPLPINWDFSSAELNEGAKTIIDARLLPILKTGVAVFIESHTDMRGTKKENQDLSDRRAKAVLDYLISKGINSSQLFAKGFGESKLLNKCSDNVVCTEAEHAVNRRTTFRVVNQN</sequence>
<keyword evidence="5" id="KW-0732">Signal</keyword>
<dbReference type="PANTHER" id="PTHR30329:SF21">
    <property type="entry name" value="LIPOPROTEIN YIAD-RELATED"/>
    <property type="match status" value="1"/>
</dbReference>
<dbReference type="Proteomes" id="UP000237608">
    <property type="component" value="Unassembled WGS sequence"/>
</dbReference>
<dbReference type="InterPro" id="IPR006665">
    <property type="entry name" value="OmpA-like"/>
</dbReference>
<evidence type="ECO:0000256" key="1">
    <source>
        <dbReference type="ARBA" id="ARBA00004442"/>
    </source>
</evidence>
<name>A0A2S7W8H5_9FLAO</name>
<dbReference type="AlphaFoldDB" id="A0A2S7W8H5"/>
<dbReference type="Pfam" id="PF00691">
    <property type="entry name" value="OmpA"/>
    <property type="match status" value="1"/>
</dbReference>
<evidence type="ECO:0000256" key="4">
    <source>
        <dbReference type="PROSITE-ProRule" id="PRU00473"/>
    </source>
</evidence>
<protein>
    <submittedName>
        <fullName evidence="7">Cell envelope biogenesis protein OmpA</fullName>
    </submittedName>
</protein>
<dbReference type="PROSITE" id="PS51123">
    <property type="entry name" value="OMPA_2"/>
    <property type="match status" value="1"/>
</dbReference>
<dbReference type="EMBL" id="MSCL01000001">
    <property type="protein sequence ID" value="PQJ73893.1"/>
    <property type="molecule type" value="Genomic_DNA"/>
</dbReference>
<evidence type="ECO:0000313" key="8">
    <source>
        <dbReference type="Proteomes" id="UP000237608"/>
    </source>
</evidence>
<evidence type="ECO:0000256" key="3">
    <source>
        <dbReference type="ARBA" id="ARBA00023237"/>
    </source>
</evidence>
<dbReference type="InterPro" id="IPR006664">
    <property type="entry name" value="OMP_bac"/>
</dbReference>
<dbReference type="CDD" id="cd07185">
    <property type="entry name" value="OmpA_C-like"/>
    <property type="match status" value="1"/>
</dbReference>
<keyword evidence="8" id="KW-1185">Reference proteome</keyword>
<organism evidence="7 8">
    <name type="scientific">Polaribacter gangjinensis</name>
    <dbReference type="NCBI Taxonomy" id="574710"/>
    <lineage>
        <taxon>Bacteria</taxon>
        <taxon>Pseudomonadati</taxon>
        <taxon>Bacteroidota</taxon>
        <taxon>Flavobacteriia</taxon>
        <taxon>Flavobacteriales</taxon>
        <taxon>Flavobacteriaceae</taxon>
    </lineage>
</organism>
<comment type="subcellular location">
    <subcellularLocation>
        <location evidence="1">Cell outer membrane</location>
    </subcellularLocation>
</comment>
<gene>
    <name evidence="7" type="ORF">BTO13_00745</name>
</gene>
<dbReference type="OrthoDB" id="9782229at2"/>
<keyword evidence="3" id="KW-0998">Cell outer membrane</keyword>
<proteinExistence type="predicted"/>
<keyword evidence="2 4" id="KW-0472">Membrane</keyword>